<dbReference type="EMBL" id="HG805816">
    <property type="protein sequence ID" value="CDW52200.1"/>
    <property type="molecule type" value="Genomic_DNA"/>
</dbReference>
<keyword evidence="1" id="KW-0195">Cyclin</keyword>
<name>A0A077Z0T2_TRITR</name>
<dbReference type="PANTHER" id="PTHR10026">
    <property type="entry name" value="CYCLIN"/>
    <property type="match status" value="1"/>
</dbReference>
<dbReference type="SUPFAM" id="SSF47954">
    <property type="entry name" value="Cyclin-like"/>
    <property type="match status" value="2"/>
</dbReference>
<dbReference type="STRING" id="36087.A0A077Z0T2"/>
<sequence length="461" mass="51148">MPKRLFDKKELKNTPSYKDGVSSEEEAQLRRIGVDYIRKIGDKMNLPYDMIASATVLFHHFYMYYSLKQFDMKVRFLFQSSYLVVHLSFQITAVTCIMVAGKAEETPKKLRDILRCSEDCLGTPAYSEEWKERVVALESVLLQTIKFDVFVVLPHPFITKFGKDLNGDKSEIEMLLQMAWTFANDSLCTTLCLQWEPEIIAIAVLYLAMRLKKFEIVDWYGRVEGKEEKWWDRYVDGLHVMLLEDICHQILDVYSNGTDLKSGTSPSAIGIPSSGSAIPIIQAPIVPPPNHLLPPQPPTVMQPPPPPHPPPALVVPPPPPPQLPVTSGLAHPMTASIPPMISTLPFPLNMQLPQNSLHDGRVSMIPPPPPPAAPSVPVTAQPPPPVPMSVLSTIPPPLIYPSQQGYLPYQMSFPFTTTSVPPPPLPPTFSGANSGQGVQAPPAEAYVQHLLYGNAQPRPSF</sequence>
<dbReference type="GO" id="GO:0006357">
    <property type="term" value="P:regulation of transcription by RNA polymerase II"/>
    <property type="evidence" value="ECO:0007669"/>
    <property type="project" value="InterPro"/>
</dbReference>
<dbReference type="Gene3D" id="1.10.472.10">
    <property type="entry name" value="Cyclin-like"/>
    <property type="match status" value="2"/>
</dbReference>
<proteinExistence type="predicted"/>
<dbReference type="AlphaFoldDB" id="A0A077Z0T2"/>
<gene>
    <name evidence="3" type="ORF">TTRE_0000045901</name>
</gene>
<dbReference type="PRINTS" id="PR01217">
    <property type="entry name" value="PRICHEXTENSN"/>
</dbReference>
<dbReference type="OrthoDB" id="25002at2759"/>
<reference evidence="3" key="1">
    <citation type="submission" date="2014-01" db="EMBL/GenBank/DDBJ databases">
        <authorList>
            <person name="Aslett M."/>
        </authorList>
    </citation>
    <scope>NUCLEOTIDE SEQUENCE</scope>
</reference>
<evidence type="ECO:0000313" key="4">
    <source>
        <dbReference type="Proteomes" id="UP000030665"/>
    </source>
</evidence>
<evidence type="ECO:0000313" key="3">
    <source>
        <dbReference type="EMBL" id="CDW52200.1"/>
    </source>
</evidence>
<organism evidence="3 4">
    <name type="scientific">Trichuris trichiura</name>
    <name type="common">Whipworm</name>
    <name type="synonym">Trichocephalus trichiurus</name>
    <dbReference type="NCBI Taxonomy" id="36087"/>
    <lineage>
        <taxon>Eukaryota</taxon>
        <taxon>Metazoa</taxon>
        <taxon>Ecdysozoa</taxon>
        <taxon>Nematoda</taxon>
        <taxon>Enoplea</taxon>
        <taxon>Dorylaimia</taxon>
        <taxon>Trichinellida</taxon>
        <taxon>Trichuridae</taxon>
        <taxon>Trichuris</taxon>
    </lineage>
</organism>
<dbReference type="GO" id="GO:0016538">
    <property type="term" value="F:cyclin-dependent protein serine/threonine kinase regulator activity"/>
    <property type="evidence" value="ECO:0007669"/>
    <property type="project" value="InterPro"/>
</dbReference>
<dbReference type="InterPro" id="IPR036915">
    <property type="entry name" value="Cyclin-like_sf"/>
</dbReference>
<dbReference type="Pfam" id="PF00134">
    <property type="entry name" value="Cyclin_N"/>
    <property type="match status" value="1"/>
</dbReference>
<feature type="domain" description="Cyclin N-terminal" evidence="2">
    <location>
        <begin position="7"/>
        <end position="149"/>
    </location>
</feature>
<dbReference type="CDD" id="cd20531">
    <property type="entry name" value="CYCLIN_CCNK_rpt2"/>
    <property type="match status" value="1"/>
</dbReference>
<keyword evidence="4" id="KW-1185">Reference proteome</keyword>
<accession>A0A077Z0T2</accession>
<protein>
    <submittedName>
        <fullName evidence="3">Cyclin-K</fullName>
    </submittedName>
</protein>
<dbReference type="InterPro" id="IPR006671">
    <property type="entry name" value="Cyclin_N"/>
</dbReference>
<evidence type="ECO:0000256" key="1">
    <source>
        <dbReference type="ARBA" id="ARBA00023127"/>
    </source>
</evidence>
<dbReference type="Pfam" id="PF21797">
    <property type="entry name" value="CycT2-like_C"/>
    <property type="match status" value="1"/>
</dbReference>
<dbReference type="InterPro" id="IPR043198">
    <property type="entry name" value="Cyclin/Ssn8"/>
</dbReference>
<dbReference type="Proteomes" id="UP000030665">
    <property type="component" value="Unassembled WGS sequence"/>
</dbReference>
<evidence type="ECO:0000259" key="2">
    <source>
        <dbReference type="Pfam" id="PF00134"/>
    </source>
</evidence>
<reference evidence="3" key="2">
    <citation type="submission" date="2014-03" db="EMBL/GenBank/DDBJ databases">
        <title>The whipworm genome and dual-species transcriptomics of an intimate host-pathogen interaction.</title>
        <authorList>
            <person name="Foth B.J."/>
            <person name="Tsai I.J."/>
            <person name="Reid A.J."/>
            <person name="Bancroft A.J."/>
            <person name="Nichol S."/>
            <person name="Tracey A."/>
            <person name="Holroyd N."/>
            <person name="Cotton J.A."/>
            <person name="Stanley E.J."/>
            <person name="Zarowiecki M."/>
            <person name="Liu J.Z."/>
            <person name="Huckvale T."/>
            <person name="Cooper P.J."/>
            <person name="Grencis R.K."/>
            <person name="Berriman M."/>
        </authorList>
    </citation>
    <scope>NUCLEOTIDE SEQUENCE [LARGE SCALE GENOMIC DNA]</scope>
</reference>